<proteinExistence type="predicted"/>
<organism evidence="9 10">
    <name type="scientific">Crassostrea virginica</name>
    <name type="common">Eastern oyster</name>
    <dbReference type="NCBI Taxonomy" id="6565"/>
    <lineage>
        <taxon>Eukaryota</taxon>
        <taxon>Metazoa</taxon>
        <taxon>Spiralia</taxon>
        <taxon>Lophotrochozoa</taxon>
        <taxon>Mollusca</taxon>
        <taxon>Bivalvia</taxon>
        <taxon>Autobranchia</taxon>
        <taxon>Pteriomorphia</taxon>
        <taxon>Ostreida</taxon>
        <taxon>Ostreoidea</taxon>
        <taxon>Ostreidae</taxon>
        <taxon>Crassostrea</taxon>
    </lineage>
</organism>
<evidence type="ECO:0000313" key="9">
    <source>
        <dbReference type="Proteomes" id="UP000694844"/>
    </source>
</evidence>
<dbReference type="Pfam" id="PF00008">
    <property type="entry name" value="EGF"/>
    <property type="match status" value="2"/>
</dbReference>
<evidence type="ECO:0000313" key="10">
    <source>
        <dbReference type="RefSeq" id="XP_022301121.1"/>
    </source>
</evidence>
<feature type="disulfide bond" evidence="6">
    <location>
        <begin position="30"/>
        <end position="39"/>
    </location>
</feature>
<dbReference type="InterPro" id="IPR018097">
    <property type="entry name" value="EGF_Ca-bd_CS"/>
</dbReference>
<dbReference type="InterPro" id="IPR000742">
    <property type="entry name" value="EGF"/>
</dbReference>
<keyword evidence="5" id="KW-0325">Glycoprotein</keyword>
<keyword evidence="7" id="KW-0472">Membrane</keyword>
<keyword evidence="7" id="KW-0812">Transmembrane</keyword>
<dbReference type="PROSITE" id="PS01186">
    <property type="entry name" value="EGF_2"/>
    <property type="match status" value="2"/>
</dbReference>
<feature type="domain" description="EGF-like" evidence="8">
    <location>
        <begin position="42"/>
        <end position="77"/>
    </location>
</feature>
<feature type="domain" description="EGF-like" evidence="8">
    <location>
        <begin position="5"/>
        <end position="40"/>
    </location>
</feature>
<evidence type="ECO:0000256" key="5">
    <source>
        <dbReference type="ARBA" id="ARBA00023180"/>
    </source>
</evidence>
<keyword evidence="4 6" id="KW-1015">Disulfide bond</keyword>
<dbReference type="GeneID" id="111109331"/>
<feature type="disulfide bond" evidence="6">
    <location>
        <begin position="67"/>
        <end position="76"/>
    </location>
</feature>
<dbReference type="Proteomes" id="UP000694844">
    <property type="component" value="Chromosome 8"/>
</dbReference>
<dbReference type="GO" id="GO:0005509">
    <property type="term" value="F:calcium ion binding"/>
    <property type="evidence" value="ECO:0007669"/>
    <property type="project" value="InterPro"/>
</dbReference>
<protein>
    <submittedName>
        <fullName evidence="10">Fibropellin-1-like</fullName>
    </submittedName>
</protein>
<dbReference type="PROSITE" id="PS50026">
    <property type="entry name" value="EGF_3"/>
    <property type="match status" value="3"/>
</dbReference>
<dbReference type="SUPFAM" id="SSF57196">
    <property type="entry name" value="EGF/Laminin"/>
    <property type="match status" value="1"/>
</dbReference>
<evidence type="ECO:0000256" key="2">
    <source>
        <dbReference type="ARBA" id="ARBA00022729"/>
    </source>
</evidence>
<dbReference type="PROSITE" id="PS01187">
    <property type="entry name" value="EGF_CA"/>
    <property type="match status" value="2"/>
</dbReference>
<dbReference type="InterPro" id="IPR013032">
    <property type="entry name" value="EGF-like_CS"/>
</dbReference>
<reference evidence="10" key="1">
    <citation type="submission" date="2025-08" db="UniProtKB">
        <authorList>
            <consortium name="RefSeq"/>
        </authorList>
    </citation>
    <scope>IDENTIFICATION</scope>
    <source>
        <tissue evidence="10">Whole sample</tissue>
    </source>
</reference>
<comment type="caution">
    <text evidence="6">Lacks conserved residue(s) required for the propagation of feature annotation.</text>
</comment>
<dbReference type="Pfam" id="PF12661">
    <property type="entry name" value="hEGF"/>
    <property type="match status" value="1"/>
</dbReference>
<dbReference type="FunFam" id="2.10.25.10:FF:000392">
    <property type="entry name" value="neurogenic locus notch homolog protein 2"/>
    <property type="match status" value="1"/>
</dbReference>
<dbReference type="PANTHER" id="PTHR12916">
    <property type="entry name" value="CYTOCHROME C OXIDASE POLYPEPTIDE VIC-2"/>
    <property type="match status" value="1"/>
</dbReference>
<dbReference type="PROSITE" id="PS00022">
    <property type="entry name" value="EGF_1"/>
    <property type="match status" value="3"/>
</dbReference>
<dbReference type="PRINTS" id="PR00010">
    <property type="entry name" value="EGFBLOOD"/>
</dbReference>
<feature type="transmembrane region" description="Helical" evidence="7">
    <location>
        <begin position="119"/>
        <end position="143"/>
    </location>
</feature>
<feature type="domain" description="EGF-like" evidence="8">
    <location>
        <begin position="79"/>
        <end position="114"/>
    </location>
</feature>
<keyword evidence="7" id="KW-1133">Transmembrane helix</keyword>
<keyword evidence="3" id="KW-0677">Repeat</keyword>
<name>A0A8B8BDQ1_CRAVI</name>
<dbReference type="PANTHER" id="PTHR12916:SF4">
    <property type="entry name" value="UNINFLATABLE, ISOFORM C"/>
    <property type="match status" value="1"/>
</dbReference>
<feature type="disulfide bond" evidence="6">
    <location>
        <begin position="83"/>
        <end position="93"/>
    </location>
</feature>
<dbReference type="KEGG" id="cvn:111109331"/>
<dbReference type="SMART" id="SM00181">
    <property type="entry name" value="EGF"/>
    <property type="match status" value="3"/>
</dbReference>
<evidence type="ECO:0000256" key="6">
    <source>
        <dbReference type="PROSITE-ProRule" id="PRU00076"/>
    </source>
</evidence>
<dbReference type="CDD" id="cd00054">
    <property type="entry name" value="EGF_CA"/>
    <property type="match status" value="3"/>
</dbReference>
<dbReference type="SMART" id="SM00179">
    <property type="entry name" value="EGF_CA"/>
    <property type="match status" value="3"/>
</dbReference>
<dbReference type="Gene3D" id="2.10.25.10">
    <property type="entry name" value="Laminin"/>
    <property type="match status" value="3"/>
</dbReference>
<dbReference type="InterPro" id="IPR009030">
    <property type="entry name" value="Growth_fac_rcpt_cys_sf"/>
</dbReference>
<keyword evidence="1 6" id="KW-0245">EGF-like domain</keyword>
<keyword evidence="2" id="KW-0732">Signal</keyword>
<dbReference type="PROSITE" id="PS00010">
    <property type="entry name" value="ASX_HYDROXYL"/>
    <property type="match status" value="3"/>
</dbReference>
<evidence type="ECO:0000256" key="1">
    <source>
        <dbReference type="ARBA" id="ARBA00022536"/>
    </source>
</evidence>
<accession>A0A8B8BDQ1</accession>
<feature type="disulfide bond" evidence="6">
    <location>
        <begin position="46"/>
        <end position="56"/>
    </location>
</feature>
<feature type="disulfide bond" evidence="6">
    <location>
        <begin position="9"/>
        <end position="19"/>
    </location>
</feature>
<gene>
    <name evidence="10" type="primary">LOC111109331</name>
</gene>
<dbReference type="InterPro" id="IPR001881">
    <property type="entry name" value="EGF-like_Ca-bd_dom"/>
</dbReference>
<sequence length="197" mass="21867">MVCEDLDECASSPCVHGTCQDAINNFTCLCQAGYTGVLCEEDLDECASSPCVHGTCLDAINNFTCFCKPGYDGILCEQDIDDCRKGLCSHGTCRDQINGYTCHCDLLYSGENCQEVNKISLAIIILTISFLLGLSALAVLSTYQHLIMRHHKRQQQEVQRVYNNFRFEDVSLGQAKSKFNQSGLACNDNVYTLKETM</sequence>
<dbReference type="SUPFAM" id="SSF57184">
    <property type="entry name" value="Growth factor receptor domain"/>
    <property type="match status" value="1"/>
</dbReference>
<evidence type="ECO:0000256" key="3">
    <source>
        <dbReference type="ARBA" id="ARBA00022737"/>
    </source>
</evidence>
<dbReference type="InterPro" id="IPR000152">
    <property type="entry name" value="EGF-type_Asp/Asn_hydroxyl_site"/>
</dbReference>
<evidence type="ECO:0000256" key="4">
    <source>
        <dbReference type="ARBA" id="ARBA00023157"/>
    </source>
</evidence>
<dbReference type="AlphaFoldDB" id="A0A8B8BDQ1"/>
<dbReference type="GO" id="GO:0005112">
    <property type="term" value="F:Notch binding"/>
    <property type="evidence" value="ECO:0007669"/>
    <property type="project" value="TreeGrafter"/>
</dbReference>
<dbReference type="OrthoDB" id="430340at2759"/>
<dbReference type="RefSeq" id="XP_022301121.1">
    <property type="nucleotide sequence ID" value="XM_022445413.1"/>
</dbReference>
<keyword evidence="9" id="KW-1185">Reference proteome</keyword>
<dbReference type="FunFam" id="2.10.25.10:FF:000472">
    <property type="entry name" value="Uncharacterized protein, isoform A"/>
    <property type="match status" value="1"/>
</dbReference>
<evidence type="ECO:0000259" key="8">
    <source>
        <dbReference type="PROSITE" id="PS50026"/>
    </source>
</evidence>
<dbReference type="GO" id="GO:0007219">
    <property type="term" value="P:Notch signaling pathway"/>
    <property type="evidence" value="ECO:0007669"/>
    <property type="project" value="TreeGrafter"/>
</dbReference>
<evidence type="ECO:0000256" key="7">
    <source>
        <dbReference type="SAM" id="Phobius"/>
    </source>
</evidence>
<feature type="disulfide bond" evidence="6">
    <location>
        <begin position="104"/>
        <end position="113"/>
    </location>
</feature>